<dbReference type="Proteomes" id="UP000000267">
    <property type="component" value="Unassembled WGS sequence"/>
</dbReference>
<evidence type="ECO:0000256" key="3">
    <source>
        <dbReference type="ARBA" id="ARBA00022618"/>
    </source>
</evidence>
<evidence type="ECO:0000256" key="6">
    <source>
        <dbReference type="ARBA" id="ARBA00023306"/>
    </source>
</evidence>
<dbReference type="InterPro" id="IPR016314">
    <property type="entry name" value="Cdc6/18"/>
</dbReference>
<evidence type="ECO:0000256" key="2">
    <source>
        <dbReference type="ARBA" id="ARBA00006184"/>
    </source>
</evidence>
<dbReference type="GO" id="GO:0033314">
    <property type="term" value="P:mitotic DNA replication checkpoint signaling"/>
    <property type="evidence" value="ECO:0007669"/>
    <property type="project" value="TreeGrafter"/>
</dbReference>
<dbReference type="RefSeq" id="XP_001646839.1">
    <property type="nucleotide sequence ID" value="XM_001646789.1"/>
</dbReference>
<dbReference type="InterPro" id="IPR027417">
    <property type="entry name" value="P-loop_NTPase"/>
</dbReference>
<dbReference type="GO" id="GO:0003924">
    <property type="term" value="F:GTPase activity"/>
    <property type="evidence" value="ECO:0007669"/>
    <property type="project" value="EnsemblFungi"/>
</dbReference>
<dbReference type="GO" id="GO:0016887">
    <property type="term" value="F:ATP hydrolysis activity"/>
    <property type="evidence" value="ECO:0007669"/>
    <property type="project" value="EnsemblFungi"/>
</dbReference>
<evidence type="ECO:0000256" key="4">
    <source>
        <dbReference type="ARBA" id="ARBA00022705"/>
    </source>
</evidence>
<dbReference type="Gene3D" id="1.10.10.10">
    <property type="entry name" value="Winged helix-like DNA-binding domain superfamily/Winged helix DNA-binding domain"/>
    <property type="match status" value="1"/>
</dbReference>
<dbReference type="InterPro" id="IPR003593">
    <property type="entry name" value="AAA+_ATPase"/>
</dbReference>
<evidence type="ECO:0000259" key="8">
    <source>
        <dbReference type="SMART" id="SM00382"/>
    </source>
</evidence>
<evidence type="ECO:0000256" key="5">
    <source>
        <dbReference type="ARBA" id="ARBA00023242"/>
    </source>
</evidence>
<dbReference type="KEGG" id="vpo:Kpol_2002p52"/>
<dbReference type="Pfam" id="PF09079">
    <property type="entry name" value="WHD_Cdc6"/>
    <property type="match status" value="1"/>
</dbReference>
<dbReference type="GO" id="GO:0003682">
    <property type="term" value="F:chromatin binding"/>
    <property type="evidence" value="ECO:0007669"/>
    <property type="project" value="EnsemblFungi"/>
</dbReference>
<dbReference type="GO" id="GO:0140530">
    <property type="term" value="P:MCM complex loading"/>
    <property type="evidence" value="ECO:0007669"/>
    <property type="project" value="EnsemblFungi"/>
</dbReference>
<dbReference type="InterPro" id="IPR036390">
    <property type="entry name" value="WH_DNA-bd_sf"/>
</dbReference>
<comment type="similarity">
    <text evidence="2 7">Belongs to the CDC6/cdc18 family.</text>
</comment>
<dbReference type="InParanoid" id="A7TFG7"/>
<proteinExistence type="inferred from homology"/>
<name>A7TFG7_VANPO</name>
<dbReference type="GO" id="GO:0003688">
    <property type="term" value="F:DNA replication origin binding"/>
    <property type="evidence" value="ECO:0007669"/>
    <property type="project" value="EnsemblFungi"/>
</dbReference>
<sequence>MKRPCPVTDTPVKKRKYTLPITPDQSPVKQKLSFDQSLYSRTKAVLQRSTAINTTSQGSLVTRQSHHSTLIEFLDNAIQSGNSDSLYITGPPGTGKTAQVQAIIRDNFQPIPIPNFDQSNTTTTSKLSPKKNNISLSNLSYYTLPNGTVKKVATVVINCIALNEESSIFNKIYNSFNSHLPSSIVSTMSHLQDFFKLYSHDTSFLVVLDEIDKLASNNSISDVTATKKIFELFLLAKVPDLNFILIGIANSLDMKDRLLARLNLRKDLLPRTLLFKPYSAEEMFEIISDRLSKIKYYENEEPIFNPMAIKFAAKKCSGNAGDLRKLFDVLRNSIEVLQLEMIATNGGLLSSRNLNKSSSNQIKKVGLQHVAKVFSSIMNASATKSRVNKLNLQQKIVLCSLVHREKSSIFQAHCSVDEAYDYYSTLLKKKDTLTPLKRDEFMESCNALETCGVASIFSTRAQGKTRHKMKAIKSTIDNKELNIEIEKIDLLKPFMVN</sequence>
<keyword evidence="6" id="KW-0131">Cell cycle</keyword>
<dbReference type="Gene3D" id="3.40.50.300">
    <property type="entry name" value="P-loop containing nucleotide triphosphate hydrolases"/>
    <property type="match status" value="1"/>
</dbReference>
<dbReference type="SUPFAM" id="SSF52540">
    <property type="entry name" value="P-loop containing nucleoside triphosphate hydrolases"/>
    <property type="match status" value="1"/>
</dbReference>
<dbReference type="PANTHER" id="PTHR10763">
    <property type="entry name" value="CELL DIVISION CONTROL PROTEIN 6-RELATED"/>
    <property type="match status" value="1"/>
</dbReference>
<dbReference type="OMA" id="WPTDEVY"/>
<dbReference type="AlphaFoldDB" id="A7TFG7"/>
<dbReference type="GO" id="GO:0005525">
    <property type="term" value="F:GTP binding"/>
    <property type="evidence" value="ECO:0007669"/>
    <property type="project" value="EnsemblFungi"/>
</dbReference>
<dbReference type="OrthoDB" id="1926878at2759"/>
<dbReference type="GO" id="GO:0000082">
    <property type="term" value="P:G1/S transition of mitotic cell cycle"/>
    <property type="evidence" value="ECO:0007669"/>
    <property type="project" value="EnsemblFungi"/>
</dbReference>
<keyword evidence="4" id="KW-0235">DNA replication</keyword>
<dbReference type="PhylomeDB" id="A7TFG7"/>
<dbReference type="GO" id="GO:0051301">
    <property type="term" value="P:cell division"/>
    <property type="evidence" value="ECO:0007669"/>
    <property type="project" value="UniProtKB-UniRule"/>
</dbReference>
<keyword evidence="10" id="KW-1185">Reference proteome</keyword>
<evidence type="ECO:0000256" key="1">
    <source>
        <dbReference type="ARBA" id="ARBA00004123"/>
    </source>
</evidence>
<evidence type="ECO:0000313" key="10">
    <source>
        <dbReference type="Proteomes" id="UP000000267"/>
    </source>
</evidence>
<dbReference type="InterPro" id="IPR050311">
    <property type="entry name" value="ORC1/CDC6"/>
</dbReference>
<comment type="subcellular location">
    <subcellularLocation>
        <location evidence="1">Nucleus</location>
    </subcellularLocation>
</comment>
<accession>A7TFG7</accession>
<dbReference type="Pfam" id="PF00004">
    <property type="entry name" value="AAA"/>
    <property type="match status" value="1"/>
</dbReference>
<dbReference type="GO" id="GO:0031261">
    <property type="term" value="C:DNA replication preinitiation complex"/>
    <property type="evidence" value="ECO:0007669"/>
    <property type="project" value="EnsemblFungi"/>
</dbReference>
<keyword evidence="3" id="KW-0132">Cell division</keyword>
<dbReference type="GO" id="GO:0005524">
    <property type="term" value="F:ATP binding"/>
    <property type="evidence" value="ECO:0007669"/>
    <property type="project" value="EnsemblFungi"/>
</dbReference>
<dbReference type="PANTHER" id="PTHR10763:SF26">
    <property type="entry name" value="CELL DIVISION CONTROL PROTEIN 6 HOMOLOG"/>
    <property type="match status" value="1"/>
</dbReference>
<dbReference type="STRING" id="436907.A7TFG7"/>
<gene>
    <name evidence="9" type="ORF">Kpol_2002p52</name>
</gene>
<dbReference type="EMBL" id="DS480383">
    <property type="protein sequence ID" value="EDO18981.1"/>
    <property type="molecule type" value="Genomic_DNA"/>
</dbReference>
<dbReference type="InterPro" id="IPR015163">
    <property type="entry name" value="Cdc6_C"/>
</dbReference>
<evidence type="ECO:0000256" key="7">
    <source>
        <dbReference type="PIRNR" id="PIRNR001767"/>
    </source>
</evidence>
<organism evidence="10">
    <name type="scientific">Vanderwaltozyma polyspora (strain ATCC 22028 / DSM 70294 / BCRC 21397 / CBS 2163 / NBRC 10782 / NRRL Y-8283 / UCD 57-17)</name>
    <name type="common">Kluyveromyces polysporus</name>
    <dbReference type="NCBI Taxonomy" id="436907"/>
    <lineage>
        <taxon>Eukaryota</taxon>
        <taxon>Fungi</taxon>
        <taxon>Dikarya</taxon>
        <taxon>Ascomycota</taxon>
        <taxon>Saccharomycotina</taxon>
        <taxon>Saccharomycetes</taxon>
        <taxon>Saccharomycetales</taxon>
        <taxon>Saccharomycetaceae</taxon>
        <taxon>Vanderwaltozyma</taxon>
    </lineage>
</organism>
<protein>
    <recommendedName>
        <fullName evidence="7">Cell division control protein</fullName>
    </recommendedName>
</protein>
<dbReference type="Gene3D" id="1.10.8.60">
    <property type="match status" value="1"/>
</dbReference>
<dbReference type="GO" id="GO:0030174">
    <property type="term" value="P:regulation of DNA-templated DNA replication initiation"/>
    <property type="evidence" value="ECO:0007669"/>
    <property type="project" value="EnsemblFungi"/>
</dbReference>
<dbReference type="Pfam" id="PF22606">
    <property type="entry name" value="Cdc6-ORC-like_ATPase_lid"/>
    <property type="match status" value="1"/>
</dbReference>
<dbReference type="GO" id="GO:0004861">
    <property type="term" value="F:cyclin-dependent protein serine/threonine kinase inhibitor activity"/>
    <property type="evidence" value="ECO:0007669"/>
    <property type="project" value="EnsemblFungi"/>
</dbReference>
<dbReference type="InterPro" id="IPR054425">
    <property type="entry name" value="Cdc6_ORC1-like_ATPase_lid"/>
</dbReference>
<dbReference type="PIRSF" id="PIRSF001767">
    <property type="entry name" value="Cdc6"/>
    <property type="match status" value="1"/>
</dbReference>
<dbReference type="GeneID" id="5547307"/>
<dbReference type="GO" id="GO:0005656">
    <property type="term" value="C:nuclear pre-replicative complex"/>
    <property type="evidence" value="ECO:0007669"/>
    <property type="project" value="EnsemblFungi"/>
</dbReference>
<dbReference type="FunCoup" id="A7TFG7">
    <property type="interactions" value="1168"/>
</dbReference>
<dbReference type="eggNOG" id="KOG2227">
    <property type="taxonomic scope" value="Eukaryota"/>
</dbReference>
<dbReference type="HOGENOM" id="CLU_012774_2_1_1"/>
<keyword evidence="5" id="KW-0539">Nucleus</keyword>
<feature type="domain" description="AAA+ ATPase" evidence="8">
    <location>
        <begin position="82"/>
        <end position="274"/>
    </location>
</feature>
<dbReference type="SUPFAM" id="SSF46785">
    <property type="entry name" value="Winged helix' DNA-binding domain"/>
    <property type="match status" value="1"/>
</dbReference>
<dbReference type="InterPro" id="IPR003959">
    <property type="entry name" value="ATPase_AAA_core"/>
</dbReference>
<evidence type="ECO:0000313" key="9">
    <source>
        <dbReference type="EMBL" id="EDO18981.1"/>
    </source>
</evidence>
<dbReference type="InterPro" id="IPR036388">
    <property type="entry name" value="WH-like_DNA-bd_sf"/>
</dbReference>
<dbReference type="GO" id="GO:0006267">
    <property type="term" value="P:pre-replicative complex assembly involved in nuclear cell cycle DNA replication"/>
    <property type="evidence" value="ECO:0007669"/>
    <property type="project" value="EnsemblFungi"/>
</dbReference>
<dbReference type="SMART" id="SM00382">
    <property type="entry name" value="AAA"/>
    <property type="match status" value="1"/>
</dbReference>
<reference evidence="9 10" key="1">
    <citation type="journal article" date="2007" name="Proc. Natl. Acad. Sci. U.S.A.">
        <title>Independent sorting-out of thousands of duplicated gene pairs in two yeast species descended from a whole-genome duplication.</title>
        <authorList>
            <person name="Scannell D.R."/>
            <person name="Frank A.C."/>
            <person name="Conant G.C."/>
            <person name="Byrne K.P."/>
            <person name="Woolfit M."/>
            <person name="Wolfe K.H."/>
        </authorList>
    </citation>
    <scope>NUCLEOTIDE SEQUENCE [LARGE SCALE GENOMIC DNA]</scope>
    <source>
        <strain evidence="10">ATCC 22028 / DSM 70294 / BCRC 21397 / CBS 2163 / NBRC 10782 / NRRL Y-8283 / UCD 57-17</strain>
    </source>
</reference>